<keyword evidence="2" id="KW-0472">Membrane</keyword>
<keyword evidence="2" id="KW-1133">Transmembrane helix</keyword>
<reference evidence="4 5" key="1">
    <citation type="submission" date="2024-09" db="EMBL/GenBank/DDBJ databases">
        <title>Rethinking Asexuality: The Enigmatic Case of Functional Sexual Genes in Lepraria (Stereocaulaceae).</title>
        <authorList>
            <person name="Doellman M."/>
            <person name="Sun Y."/>
            <person name="Barcenas-Pena A."/>
            <person name="Lumbsch H.T."/>
            <person name="Grewe F."/>
        </authorList>
    </citation>
    <scope>NUCLEOTIDE SEQUENCE [LARGE SCALE GENOMIC DNA]</scope>
    <source>
        <strain evidence="4 5">Grewe 0041</strain>
    </source>
</reference>
<evidence type="ECO:0000256" key="1">
    <source>
        <dbReference type="SAM" id="MobiDB-lite"/>
    </source>
</evidence>
<keyword evidence="3" id="KW-0732">Signal</keyword>
<feature type="signal peptide" evidence="3">
    <location>
        <begin position="1"/>
        <end position="21"/>
    </location>
</feature>
<dbReference type="Proteomes" id="UP001590951">
    <property type="component" value="Unassembled WGS sequence"/>
</dbReference>
<proteinExistence type="predicted"/>
<evidence type="ECO:0000313" key="4">
    <source>
        <dbReference type="EMBL" id="KAL2049876.1"/>
    </source>
</evidence>
<protein>
    <submittedName>
        <fullName evidence="4">Uncharacterized protein</fullName>
    </submittedName>
</protein>
<dbReference type="EMBL" id="JBHFEH010000056">
    <property type="protein sequence ID" value="KAL2049876.1"/>
    <property type="molecule type" value="Genomic_DNA"/>
</dbReference>
<name>A0ABR4AYU3_9LECA</name>
<keyword evidence="5" id="KW-1185">Reference proteome</keyword>
<feature type="region of interest" description="Disordered" evidence="1">
    <location>
        <begin position="35"/>
        <end position="59"/>
    </location>
</feature>
<accession>A0ABR4AYU3</accession>
<comment type="caution">
    <text evidence="4">The sequence shown here is derived from an EMBL/GenBank/DDBJ whole genome shotgun (WGS) entry which is preliminary data.</text>
</comment>
<keyword evidence="2" id="KW-0812">Transmembrane</keyword>
<evidence type="ECO:0000313" key="5">
    <source>
        <dbReference type="Proteomes" id="UP001590951"/>
    </source>
</evidence>
<gene>
    <name evidence="4" type="ORF">ABVK25_009860</name>
</gene>
<feature type="chain" id="PRO_5046072021" evidence="3">
    <location>
        <begin position="22"/>
        <end position="244"/>
    </location>
</feature>
<evidence type="ECO:0000256" key="3">
    <source>
        <dbReference type="SAM" id="SignalP"/>
    </source>
</evidence>
<feature type="transmembrane region" description="Helical" evidence="2">
    <location>
        <begin position="125"/>
        <end position="146"/>
    </location>
</feature>
<evidence type="ECO:0000256" key="2">
    <source>
        <dbReference type="SAM" id="Phobius"/>
    </source>
</evidence>
<organism evidence="4 5">
    <name type="scientific">Lepraria finkii</name>
    <dbReference type="NCBI Taxonomy" id="1340010"/>
    <lineage>
        <taxon>Eukaryota</taxon>
        <taxon>Fungi</taxon>
        <taxon>Dikarya</taxon>
        <taxon>Ascomycota</taxon>
        <taxon>Pezizomycotina</taxon>
        <taxon>Lecanoromycetes</taxon>
        <taxon>OSLEUM clade</taxon>
        <taxon>Lecanoromycetidae</taxon>
        <taxon>Lecanorales</taxon>
        <taxon>Lecanorineae</taxon>
        <taxon>Stereocaulaceae</taxon>
        <taxon>Lepraria</taxon>
    </lineage>
</organism>
<sequence length="244" mass="27192">MPSIRLIMLVIVIRQTCMVLCIRLLHERPSARERQIENPITHDLNEDIGTPPPGSTTASKRQAVALNTVRPSDMVLHGLTASSALKPLNLEKRQKYVPNLNAESVTPSQNPEPLRLFNPESMDSLILGITFVGVVPVTALLASVVVKVFRWQQRKQKRGPAIGRNGVKRKISQPSLQQPDLHPKAELDVEQARQEIEARERRYEMDGADAFLELPVAHDGLLSLGLTHELKGDEHSTELEVPEP</sequence>